<reference evidence="8 9" key="1">
    <citation type="journal article" date="2013" name="Mar. Genomics">
        <title>Expression of sulfatases in Rhodopirellula baltica and the diversity of sulfatases in the genus Rhodopirellula.</title>
        <authorList>
            <person name="Wegner C.E."/>
            <person name="Richter-Heitmann T."/>
            <person name="Klindworth A."/>
            <person name="Klockow C."/>
            <person name="Richter M."/>
            <person name="Achstetter T."/>
            <person name="Glockner F.O."/>
            <person name="Harder J."/>
        </authorList>
    </citation>
    <scope>NUCLEOTIDE SEQUENCE [LARGE SCALE GENOMIC DNA]</scope>
    <source>
        <strain evidence="8 9">SM41</strain>
    </source>
</reference>
<dbReference type="CDD" id="cd08071">
    <property type="entry name" value="MPN_DUF2466"/>
    <property type="match status" value="1"/>
</dbReference>
<keyword evidence="2" id="KW-0479">Metal-binding</keyword>
<keyword evidence="9" id="KW-1185">Reference proteome</keyword>
<dbReference type="InterPro" id="IPR025657">
    <property type="entry name" value="RadC_JAB"/>
</dbReference>
<feature type="compositionally biased region" description="Basic and acidic residues" evidence="6">
    <location>
        <begin position="14"/>
        <end position="35"/>
    </location>
</feature>
<evidence type="ECO:0000259" key="7">
    <source>
        <dbReference type="PROSITE" id="PS50249"/>
    </source>
</evidence>
<keyword evidence="5" id="KW-0482">Metalloprotease</keyword>
<evidence type="ECO:0000256" key="4">
    <source>
        <dbReference type="ARBA" id="ARBA00022833"/>
    </source>
</evidence>
<evidence type="ECO:0000256" key="3">
    <source>
        <dbReference type="ARBA" id="ARBA00022801"/>
    </source>
</evidence>
<protein>
    <submittedName>
        <fullName evidence="8">DNA repair protein RadC</fullName>
    </submittedName>
</protein>
<dbReference type="PROSITE" id="PS01302">
    <property type="entry name" value="UPF0758"/>
    <property type="match status" value="1"/>
</dbReference>
<dbReference type="InterPro" id="IPR001405">
    <property type="entry name" value="UPF0758"/>
</dbReference>
<evidence type="ECO:0000256" key="2">
    <source>
        <dbReference type="ARBA" id="ARBA00022723"/>
    </source>
</evidence>
<sequence>MQRQLEFWNDDEKETSKRTHLEVKNAQAETKREAKGLFTNPDRQCDFDGDPHEKWPQPANTRNSIFVDRIRNDIDGPAHRFEIRRHDFVEVFVDKDNLRYGHIVGISQKKQEVRVAFDDANEEIWFDIACIFPAINETERKQKPRSLDWKHVSENGDSICLQQEIAKRISRQTDYTSLKIVSVVRVGSMKGRPKLTSTSEAQAFFKKYWKDNPSPDQEKFAIATLDTKHAVQSVVVITQGTLDASLVHPREVFKPAIIEGASAICLSHNHPSGDPTPSREDHEVTRRLTEIGTLIGITVLDHIVVGDGTLESVSIREC</sequence>
<dbReference type="InterPro" id="IPR037518">
    <property type="entry name" value="MPN"/>
</dbReference>
<dbReference type="AlphaFoldDB" id="M5U0V7"/>
<dbReference type="PANTHER" id="PTHR30471">
    <property type="entry name" value="DNA REPAIR PROTEIN RADC"/>
    <property type="match status" value="1"/>
</dbReference>
<evidence type="ECO:0000256" key="5">
    <source>
        <dbReference type="ARBA" id="ARBA00023049"/>
    </source>
</evidence>
<organism evidence="8 9">
    <name type="scientific">Rhodopirellula sallentina SM41</name>
    <dbReference type="NCBI Taxonomy" id="1263870"/>
    <lineage>
        <taxon>Bacteria</taxon>
        <taxon>Pseudomonadati</taxon>
        <taxon>Planctomycetota</taxon>
        <taxon>Planctomycetia</taxon>
        <taxon>Pirellulales</taxon>
        <taxon>Pirellulaceae</taxon>
        <taxon>Rhodopirellula</taxon>
    </lineage>
</organism>
<dbReference type="EMBL" id="ANOH01000228">
    <property type="protein sequence ID" value="EMI55080.1"/>
    <property type="molecule type" value="Genomic_DNA"/>
</dbReference>
<dbReference type="RefSeq" id="WP_008680525.1">
    <property type="nucleotide sequence ID" value="NZ_ANOH01000228.1"/>
</dbReference>
<evidence type="ECO:0000256" key="1">
    <source>
        <dbReference type="ARBA" id="ARBA00022670"/>
    </source>
</evidence>
<dbReference type="PATRIC" id="fig|1263870.3.peg.3619"/>
<dbReference type="PROSITE" id="PS50249">
    <property type="entry name" value="MPN"/>
    <property type="match status" value="1"/>
</dbReference>
<name>M5U0V7_9BACT</name>
<dbReference type="GO" id="GO:0046872">
    <property type="term" value="F:metal ion binding"/>
    <property type="evidence" value="ECO:0007669"/>
    <property type="project" value="UniProtKB-KW"/>
</dbReference>
<keyword evidence="3" id="KW-0378">Hydrolase</keyword>
<evidence type="ECO:0000256" key="6">
    <source>
        <dbReference type="SAM" id="MobiDB-lite"/>
    </source>
</evidence>
<dbReference type="Pfam" id="PF04002">
    <property type="entry name" value="RadC"/>
    <property type="match status" value="1"/>
</dbReference>
<dbReference type="Proteomes" id="UP000011885">
    <property type="component" value="Unassembled WGS sequence"/>
</dbReference>
<comment type="caution">
    <text evidence="8">The sequence shown here is derived from an EMBL/GenBank/DDBJ whole genome shotgun (WGS) entry which is preliminary data.</text>
</comment>
<feature type="domain" description="MPN" evidence="7">
    <location>
        <begin position="194"/>
        <end position="318"/>
    </location>
</feature>
<dbReference type="Gene3D" id="3.40.140.10">
    <property type="entry name" value="Cytidine Deaminase, domain 2"/>
    <property type="match status" value="1"/>
</dbReference>
<dbReference type="OrthoDB" id="9804482at2"/>
<feature type="region of interest" description="Disordered" evidence="6">
    <location>
        <begin position="1"/>
        <end position="41"/>
    </location>
</feature>
<gene>
    <name evidence="8" type="ORF">RSSM_03404</name>
</gene>
<proteinExistence type="predicted"/>
<keyword evidence="4" id="KW-0862">Zinc</keyword>
<keyword evidence="1" id="KW-0645">Protease</keyword>
<evidence type="ECO:0000313" key="9">
    <source>
        <dbReference type="Proteomes" id="UP000011885"/>
    </source>
</evidence>
<dbReference type="PANTHER" id="PTHR30471:SF3">
    <property type="entry name" value="UPF0758 PROTEIN YEES-RELATED"/>
    <property type="match status" value="1"/>
</dbReference>
<dbReference type="InterPro" id="IPR020891">
    <property type="entry name" value="UPF0758_CS"/>
</dbReference>
<evidence type="ECO:0000313" key="8">
    <source>
        <dbReference type="EMBL" id="EMI55080.1"/>
    </source>
</evidence>
<dbReference type="GO" id="GO:0006508">
    <property type="term" value="P:proteolysis"/>
    <property type="evidence" value="ECO:0007669"/>
    <property type="project" value="UniProtKB-KW"/>
</dbReference>
<dbReference type="GO" id="GO:0008237">
    <property type="term" value="F:metallopeptidase activity"/>
    <property type="evidence" value="ECO:0007669"/>
    <property type="project" value="UniProtKB-KW"/>
</dbReference>
<accession>M5U0V7</accession>